<evidence type="ECO:0000313" key="13">
    <source>
        <dbReference type="EMBL" id="KAK8395448.1"/>
    </source>
</evidence>
<dbReference type="Pfam" id="PF10613">
    <property type="entry name" value="Lig_chan-Glu_bd"/>
    <property type="match status" value="1"/>
</dbReference>
<evidence type="ECO:0000256" key="4">
    <source>
        <dbReference type="ARBA" id="ARBA00022989"/>
    </source>
</evidence>
<keyword evidence="9" id="KW-1071">Ligand-gated ion channel</keyword>
<dbReference type="GO" id="GO:0016020">
    <property type="term" value="C:membrane"/>
    <property type="evidence" value="ECO:0007669"/>
    <property type="project" value="UniProtKB-SubCell"/>
</dbReference>
<reference evidence="13 14" key="1">
    <citation type="submission" date="2023-03" db="EMBL/GenBank/DDBJ databases">
        <title>High-quality genome of Scylla paramamosain provides insights in environmental adaptation.</title>
        <authorList>
            <person name="Zhang L."/>
        </authorList>
    </citation>
    <scope>NUCLEOTIDE SEQUENCE [LARGE SCALE GENOMIC DNA]</scope>
    <source>
        <strain evidence="13">LZ_2023a</strain>
        <tissue evidence="13">Muscle</tissue>
    </source>
</reference>
<evidence type="ECO:0000259" key="12">
    <source>
        <dbReference type="SMART" id="SM00918"/>
    </source>
</evidence>
<evidence type="ECO:0000256" key="7">
    <source>
        <dbReference type="ARBA" id="ARBA00023170"/>
    </source>
</evidence>
<evidence type="ECO:0000256" key="9">
    <source>
        <dbReference type="ARBA" id="ARBA00023286"/>
    </source>
</evidence>
<keyword evidence="7" id="KW-0675">Receptor</keyword>
<evidence type="ECO:0000313" key="14">
    <source>
        <dbReference type="Proteomes" id="UP001487740"/>
    </source>
</evidence>
<keyword evidence="5" id="KW-0406">Ion transport</keyword>
<evidence type="ECO:0000256" key="1">
    <source>
        <dbReference type="ARBA" id="ARBA00004141"/>
    </source>
</evidence>
<evidence type="ECO:0000256" key="2">
    <source>
        <dbReference type="ARBA" id="ARBA00022448"/>
    </source>
</evidence>
<evidence type="ECO:0000256" key="8">
    <source>
        <dbReference type="ARBA" id="ARBA00023180"/>
    </source>
</evidence>
<keyword evidence="14" id="KW-1185">Reference proteome</keyword>
<dbReference type="Proteomes" id="UP001487740">
    <property type="component" value="Unassembled WGS sequence"/>
</dbReference>
<gene>
    <name evidence="13" type="ORF">O3P69_006241</name>
</gene>
<feature type="compositionally biased region" description="Basic and acidic residues" evidence="11">
    <location>
        <begin position="96"/>
        <end position="111"/>
    </location>
</feature>
<dbReference type="SMART" id="SM00918">
    <property type="entry name" value="Lig_chan-Glu_bd"/>
    <property type="match status" value="1"/>
</dbReference>
<dbReference type="AlphaFoldDB" id="A0AAW0U865"/>
<keyword evidence="10" id="KW-0407">Ion channel</keyword>
<sequence>MFTVVITATEGRVTGIGETMLREISQRLNFSYHLQELPPDGFWGELINGSWVGMLGQVVRQEKDFLINGMALVLDRSEDKEERSVRKWETQPAAEESVKEGPQHGKKHSADEPLVEAGADNDVTHAGAELTVGSEDRLSRRQKRVLHWMTDYVINI</sequence>
<evidence type="ECO:0000256" key="11">
    <source>
        <dbReference type="SAM" id="MobiDB-lite"/>
    </source>
</evidence>
<keyword evidence="2" id="KW-0813">Transport</keyword>
<feature type="region of interest" description="Disordered" evidence="11">
    <location>
        <begin position="77"/>
        <end position="112"/>
    </location>
</feature>
<organism evidence="13 14">
    <name type="scientific">Scylla paramamosain</name>
    <name type="common">Mud crab</name>
    <dbReference type="NCBI Taxonomy" id="85552"/>
    <lineage>
        <taxon>Eukaryota</taxon>
        <taxon>Metazoa</taxon>
        <taxon>Ecdysozoa</taxon>
        <taxon>Arthropoda</taxon>
        <taxon>Crustacea</taxon>
        <taxon>Multicrustacea</taxon>
        <taxon>Malacostraca</taxon>
        <taxon>Eumalacostraca</taxon>
        <taxon>Eucarida</taxon>
        <taxon>Decapoda</taxon>
        <taxon>Pleocyemata</taxon>
        <taxon>Brachyura</taxon>
        <taxon>Eubrachyura</taxon>
        <taxon>Portunoidea</taxon>
        <taxon>Portunidae</taxon>
        <taxon>Portuninae</taxon>
        <taxon>Scylla</taxon>
    </lineage>
</organism>
<comment type="caution">
    <text evidence="13">The sequence shown here is derived from an EMBL/GenBank/DDBJ whole genome shotgun (WGS) entry which is preliminary data.</text>
</comment>
<dbReference type="InterPro" id="IPR019594">
    <property type="entry name" value="Glu/Gly-bd"/>
</dbReference>
<keyword evidence="6" id="KW-0472">Membrane</keyword>
<feature type="domain" description="Ionotropic glutamate receptor L-glutamate and glycine-binding" evidence="12">
    <location>
        <begin position="2"/>
        <end position="60"/>
    </location>
</feature>
<dbReference type="Gene3D" id="3.40.190.10">
    <property type="entry name" value="Periplasmic binding protein-like II"/>
    <property type="match status" value="1"/>
</dbReference>
<dbReference type="EMBL" id="JARAKH010000018">
    <property type="protein sequence ID" value="KAK8395448.1"/>
    <property type="molecule type" value="Genomic_DNA"/>
</dbReference>
<accession>A0AAW0U865</accession>
<comment type="subcellular location">
    <subcellularLocation>
        <location evidence="1">Membrane</location>
        <topology evidence="1">Multi-pass membrane protein</topology>
    </subcellularLocation>
</comment>
<proteinExistence type="predicted"/>
<keyword evidence="4" id="KW-1133">Transmembrane helix</keyword>
<protein>
    <recommendedName>
        <fullName evidence="12">Ionotropic glutamate receptor L-glutamate and glycine-binding domain-containing protein</fullName>
    </recommendedName>
</protein>
<evidence type="ECO:0000256" key="10">
    <source>
        <dbReference type="ARBA" id="ARBA00023303"/>
    </source>
</evidence>
<evidence type="ECO:0000256" key="5">
    <source>
        <dbReference type="ARBA" id="ARBA00023065"/>
    </source>
</evidence>
<name>A0AAW0U865_SCYPA</name>
<keyword evidence="8" id="KW-0325">Glycoprotein</keyword>
<dbReference type="SUPFAM" id="SSF53850">
    <property type="entry name" value="Periplasmic binding protein-like II"/>
    <property type="match status" value="1"/>
</dbReference>
<evidence type="ECO:0000256" key="3">
    <source>
        <dbReference type="ARBA" id="ARBA00022692"/>
    </source>
</evidence>
<feature type="compositionally biased region" description="Basic and acidic residues" evidence="11">
    <location>
        <begin position="77"/>
        <end position="89"/>
    </location>
</feature>
<dbReference type="GO" id="GO:0015276">
    <property type="term" value="F:ligand-gated monoatomic ion channel activity"/>
    <property type="evidence" value="ECO:0007669"/>
    <property type="project" value="InterPro"/>
</dbReference>
<keyword evidence="3" id="KW-0812">Transmembrane</keyword>
<evidence type="ECO:0000256" key="6">
    <source>
        <dbReference type="ARBA" id="ARBA00023136"/>
    </source>
</evidence>